<comment type="subcellular location">
    <subcellularLocation>
        <location evidence="1">Membrane</location>
        <topology evidence="1">Multi-pass membrane protein</topology>
    </subcellularLocation>
</comment>
<feature type="compositionally biased region" description="Basic and acidic residues" evidence="8">
    <location>
        <begin position="27"/>
        <end position="39"/>
    </location>
</feature>
<keyword evidence="7" id="KW-0472">Membrane</keyword>
<evidence type="ECO:0000256" key="2">
    <source>
        <dbReference type="ARBA" id="ARBA00022692"/>
    </source>
</evidence>
<evidence type="ECO:0000313" key="10">
    <source>
        <dbReference type="EMBL" id="KFX50273.1"/>
    </source>
</evidence>
<feature type="region of interest" description="Disordered" evidence="8">
    <location>
        <begin position="324"/>
        <end position="345"/>
    </location>
</feature>
<evidence type="ECO:0000256" key="3">
    <source>
        <dbReference type="ARBA" id="ARBA00022723"/>
    </source>
</evidence>
<name>A0A093XYD9_TALMA</name>
<feature type="region of interest" description="Disordered" evidence="8">
    <location>
        <begin position="1"/>
        <end position="94"/>
    </location>
</feature>
<dbReference type="AlphaFoldDB" id="A0A093XYD9"/>
<evidence type="ECO:0000256" key="6">
    <source>
        <dbReference type="ARBA" id="ARBA00022989"/>
    </source>
</evidence>
<feature type="compositionally biased region" description="Polar residues" evidence="8">
    <location>
        <begin position="40"/>
        <end position="60"/>
    </location>
</feature>
<evidence type="ECO:0000256" key="1">
    <source>
        <dbReference type="ARBA" id="ARBA00004141"/>
    </source>
</evidence>
<dbReference type="Gene3D" id="3.30.40.10">
    <property type="entry name" value="Zinc/RING finger domain, C3HC4 (zinc finger)"/>
    <property type="match status" value="1"/>
</dbReference>
<feature type="region of interest" description="Disordered" evidence="8">
    <location>
        <begin position="369"/>
        <end position="401"/>
    </location>
</feature>
<comment type="caution">
    <text evidence="10">The sequence shown here is derived from an EMBL/GenBank/DDBJ whole genome shotgun (WGS) entry which is preliminary data.</text>
</comment>
<accession>A0A093XYD9</accession>
<dbReference type="EMBL" id="JPOX01000007">
    <property type="protein sequence ID" value="KFX50273.1"/>
    <property type="molecule type" value="Genomic_DNA"/>
</dbReference>
<reference evidence="10" key="1">
    <citation type="journal article" date="2014" name="PLoS Genet.">
        <title>Signature Gene Expression Reveals Novel Clues to the Molecular Mechanisms of Dimorphic Transition in Penicillium marneffei.</title>
        <authorList>
            <person name="Yang E."/>
            <person name="Wang G."/>
            <person name="Cai J."/>
            <person name="Woo P.C."/>
            <person name="Lau S.K."/>
            <person name="Yuen K.-Y."/>
            <person name="Chow W.-N."/>
            <person name="Lin X."/>
        </authorList>
    </citation>
    <scope>NUCLEOTIDE SEQUENCE [LARGE SCALE GENOMIC DNA]</scope>
    <source>
        <strain evidence="10">PM1</strain>
    </source>
</reference>
<keyword evidence="3" id="KW-0479">Metal-binding</keyword>
<dbReference type="InterPro" id="IPR011016">
    <property type="entry name" value="Znf_RING-CH"/>
</dbReference>
<evidence type="ECO:0000256" key="5">
    <source>
        <dbReference type="ARBA" id="ARBA00022833"/>
    </source>
</evidence>
<dbReference type="GO" id="GO:0016020">
    <property type="term" value="C:membrane"/>
    <property type="evidence" value="ECO:0007669"/>
    <property type="project" value="UniProtKB-SubCell"/>
</dbReference>
<dbReference type="GO" id="GO:0008270">
    <property type="term" value="F:zinc ion binding"/>
    <property type="evidence" value="ECO:0007669"/>
    <property type="project" value="UniProtKB-KW"/>
</dbReference>
<keyword evidence="5" id="KW-0862">Zinc</keyword>
<evidence type="ECO:0000259" key="9">
    <source>
        <dbReference type="PROSITE" id="PS51292"/>
    </source>
</evidence>
<keyword evidence="6" id="KW-1133">Transmembrane helix</keyword>
<proteinExistence type="predicted"/>
<gene>
    <name evidence="10" type="ORF">GQ26_0070410</name>
</gene>
<feature type="domain" description="RING-CH-type" evidence="9">
    <location>
        <begin position="95"/>
        <end position="169"/>
    </location>
</feature>
<dbReference type="eggNOG" id="KOG3053">
    <property type="taxonomic scope" value="Eukaryota"/>
</dbReference>
<dbReference type="SUPFAM" id="SSF57850">
    <property type="entry name" value="RING/U-box"/>
    <property type="match status" value="1"/>
</dbReference>
<dbReference type="HOGENOM" id="CLU_026793_0_0_1"/>
<feature type="compositionally biased region" description="Low complexity" evidence="8">
    <location>
        <begin position="61"/>
        <end position="70"/>
    </location>
</feature>
<dbReference type="InterPro" id="IPR013083">
    <property type="entry name" value="Znf_RING/FYVE/PHD"/>
</dbReference>
<organism evidence="10">
    <name type="scientific">Talaromyces marneffei PM1</name>
    <dbReference type="NCBI Taxonomy" id="1077442"/>
    <lineage>
        <taxon>Eukaryota</taxon>
        <taxon>Fungi</taxon>
        <taxon>Dikarya</taxon>
        <taxon>Ascomycota</taxon>
        <taxon>Pezizomycotina</taxon>
        <taxon>Eurotiomycetes</taxon>
        <taxon>Eurotiomycetidae</taxon>
        <taxon>Eurotiales</taxon>
        <taxon>Trichocomaceae</taxon>
        <taxon>Talaromyces</taxon>
        <taxon>Talaromyces sect. Talaromyces</taxon>
    </lineage>
</organism>
<keyword evidence="2" id="KW-0812">Transmembrane</keyword>
<evidence type="ECO:0000256" key="8">
    <source>
        <dbReference type="SAM" id="MobiDB-lite"/>
    </source>
</evidence>
<evidence type="ECO:0000256" key="7">
    <source>
        <dbReference type="ARBA" id="ARBA00023136"/>
    </source>
</evidence>
<keyword evidence="4" id="KW-0863">Zinc-finger</keyword>
<evidence type="ECO:0000256" key="4">
    <source>
        <dbReference type="ARBA" id="ARBA00022771"/>
    </source>
</evidence>
<dbReference type="Gene3D" id="6.10.250.3440">
    <property type="match status" value="1"/>
</dbReference>
<protein>
    <submittedName>
        <fullName evidence="10">E3 ubiquitin-protein ligase MARCH5</fullName>
    </submittedName>
</protein>
<sequence>MASLPPRPTTSGRRRYSQHTDSSSTYDSRDTSILEDNRDSVSSSQESDPVFLNNPSFVRTDSSSSLSPLRDSPRQNKSDTQQQSEQKSEIAESNSAKEEPRKCWICYSDETEDLPHSSEWRSPCPCALTAHEACLLDWLAELENPRTRRQNRGDVRLQCPQCKSKIVISRPRSYVVDIVRACERLAGKLVIPGLVFTFAGTIWAGCCAHGVYSMYLVFGTEEVYNMFNRSVDTAWSPIRNVGIPFIPIVLIFSRMSWADGVLPAIPVLFFATHNPTGFEPQGILWPPSATMTFAALPYVKSIYSALYERVFGKLERKWIAEVQPRRDEQEGQQGDQQRGDQRAALGIGGNGGILMEIDLELQIGMDDDRQNVDEPVNAPGPINAEQQADQGGVQNGQQGPEQQILGRRRQELIHDTSNLADTILGALLFPAISAGMGGLLKLALPKSWTASQSGFDRGRAGLLQSRWAKYNAAAFDNPGLPGQRLSNPNHKTTSYTINNLTNTRKDEFTADIILLNDAITRKTEISIQARPAYQYFLYHPLTPRPLRFSRNRYLRHWTIHRAWQLYQSNLRTQQENELYRQQQAMSAACEELRTNCGERGAKLFRVSMNKKGVFTDLFPIEYARLQTDSPGREGWNHEWKRM</sequence>
<dbReference type="PROSITE" id="PS51292">
    <property type="entry name" value="ZF_RING_CH"/>
    <property type="match status" value="1"/>
</dbReference>
<dbReference type="PANTHER" id="PTHR46283">
    <property type="entry name" value="E3 UBIQUITIN-PROTEIN LIGASE MARCH5"/>
    <property type="match status" value="1"/>
</dbReference>